<sequence length="230" mass="26098">MATGICFDTTISHAGISFYSFLNAKDLASVNFCSKDLYNETRQHIFNVCLQQLPLNSHDDDATDTLNVYLSDENLTFPESKQAFSNETVGLLHQNGVKIEDNGESVDQIALAKRSSFLKLVADDGFKAHFSLGFKRKSFKSRNLNLFHAIMFADDGYLEDETEQRVLIKQWIYLLTSSDCVSVSTWHAMFVFGTKQSYPVGGSGMIFTHTQTGESIEFVRRMSRIIYFQY</sequence>
<keyword evidence="2" id="KW-1185">Reference proteome</keyword>
<proteinExistence type="predicted"/>
<name>A0ABD3QBY5_9STRA</name>
<dbReference type="Proteomes" id="UP001530400">
    <property type="component" value="Unassembled WGS sequence"/>
</dbReference>
<dbReference type="EMBL" id="JALLPJ020000250">
    <property type="protein sequence ID" value="KAL3797567.1"/>
    <property type="molecule type" value="Genomic_DNA"/>
</dbReference>
<gene>
    <name evidence="1" type="ORF">ACHAWO_012581</name>
</gene>
<dbReference type="AlphaFoldDB" id="A0ABD3QBY5"/>
<organism evidence="1 2">
    <name type="scientific">Cyclotella atomus</name>
    <dbReference type="NCBI Taxonomy" id="382360"/>
    <lineage>
        <taxon>Eukaryota</taxon>
        <taxon>Sar</taxon>
        <taxon>Stramenopiles</taxon>
        <taxon>Ochrophyta</taxon>
        <taxon>Bacillariophyta</taxon>
        <taxon>Coscinodiscophyceae</taxon>
        <taxon>Thalassiosirophycidae</taxon>
        <taxon>Stephanodiscales</taxon>
        <taxon>Stephanodiscaceae</taxon>
        <taxon>Cyclotella</taxon>
    </lineage>
</organism>
<evidence type="ECO:0000313" key="1">
    <source>
        <dbReference type="EMBL" id="KAL3797567.1"/>
    </source>
</evidence>
<comment type="caution">
    <text evidence="1">The sequence shown here is derived from an EMBL/GenBank/DDBJ whole genome shotgun (WGS) entry which is preliminary data.</text>
</comment>
<reference evidence="1 2" key="1">
    <citation type="submission" date="2024-10" db="EMBL/GenBank/DDBJ databases">
        <title>Updated reference genomes for cyclostephanoid diatoms.</title>
        <authorList>
            <person name="Roberts W.R."/>
            <person name="Alverson A.J."/>
        </authorList>
    </citation>
    <scope>NUCLEOTIDE SEQUENCE [LARGE SCALE GENOMIC DNA]</scope>
    <source>
        <strain evidence="1 2">AJA010-31</strain>
    </source>
</reference>
<evidence type="ECO:0000313" key="2">
    <source>
        <dbReference type="Proteomes" id="UP001530400"/>
    </source>
</evidence>
<accession>A0ABD3QBY5</accession>
<protein>
    <submittedName>
        <fullName evidence="1">Uncharacterized protein</fullName>
    </submittedName>
</protein>